<feature type="transmembrane region" description="Helical" evidence="2">
    <location>
        <begin position="809"/>
        <end position="831"/>
    </location>
</feature>
<dbReference type="Pfam" id="PF13517">
    <property type="entry name" value="FG-GAP_3"/>
    <property type="match status" value="2"/>
</dbReference>
<accession>A0A814QTD5</accession>
<dbReference type="PANTHER" id="PTHR46580">
    <property type="entry name" value="SENSOR KINASE-RELATED"/>
    <property type="match status" value="1"/>
</dbReference>
<comment type="caution">
    <text evidence="3">The sequence shown here is derived from an EMBL/GenBank/DDBJ whole genome shotgun (WGS) entry which is preliminary data.</text>
</comment>
<dbReference type="EMBL" id="CAJNOE010000291">
    <property type="protein sequence ID" value="CAF1123998.1"/>
    <property type="molecule type" value="Genomic_DNA"/>
</dbReference>
<keyword evidence="1" id="KW-0732">Signal</keyword>
<feature type="transmembrane region" description="Helical" evidence="2">
    <location>
        <begin position="43"/>
        <end position="61"/>
    </location>
</feature>
<keyword evidence="2" id="KW-0812">Transmembrane</keyword>
<evidence type="ECO:0000313" key="3">
    <source>
        <dbReference type="EMBL" id="CAF1123998.1"/>
    </source>
</evidence>
<dbReference type="EMBL" id="CAJOBB010002730">
    <property type="protein sequence ID" value="CAF3994026.1"/>
    <property type="molecule type" value="Genomic_DNA"/>
</dbReference>
<evidence type="ECO:0000313" key="5">
    <source>
        <dbReference type="Proteomes" id="UP000663860"/>
    </source>
</evidence>
<dbReference type="SUPFAM" id="SSF69318">
    <property type="entry name" value="Integrin alpha N-terminal domain"/>
    <property type="match status" value="1"/>
</dbReference>
<evidence type="ECO:0000313" key="4">
    <source>
        <dbReference type="EMBL" id="CAF3994026.1"/>
    </source>
</evidence>
<dbReference type="InterPro" id="IPR013517">
    <property type="entry name" value="FG-GAP"/>
</dbReference>
<evidence type="ECO:0000256" key="1">
    <source>
        <dbReference type="ARBA" id="ARBA00022729"/>
    </source>
</evidence>
<dbReference type="InterPro" id="IPR028994">
    <property type="entry name" value="Integrin_alpha_N"/>
</dbReference>
<feature type="transmembrane region" description="Helical" evidence="2">
    <location>
        <begin position="369"/>
        <end position="395"/>
    </location>
</feature>
<feature type="transmembrane region" description="Helical" evidence="2">
    <location>
        <begin position="925"/>
        <end position="943"/>
    </location>
</feature>
<evidence type="ECO:0000256" key="2">
    <source>
        <dbReference type="SAM" id="Phobius"/>
    </source>
</evidence>
<proteinExistence type="predicted"/>
<dbReference type="Gene3D" id="2.130.10.130">
    <property type="entry name" value="Integrin alpha, N-terminal"/>
    <property type="match status" value="2"/>
</dbReference>
<organism evidence="3 5">
    <name type="scientific">Adineta steineri</name>
    <dbReference type="NCBI Taxonomy" id="433720"/>
    <lineage>
        <taxon>Eukaryota</taxon>
        <taxon>Metazoa</taxon>
        <taxon>Spiralia</taxon>
        <taxon>Gnathifera</taxon>
        <taxon>Rotifera</taxon>
        <taxon>Eurotatoria</taxon>
        <taxon>Bdelloidea</taxon>
        <taxon>Adinetida</taxon>
        <taxon>Adinetidae</taxon>
        <taxon>Adineta</taxon>
    </lineage>
</organism>
<reference evidence="3" key="1">
    <citation type="submission" date="2021-02" db="EMBL/GenBank/DDBJ databases">
        <authorList>
            <person name="Nowell W R."/>
        </authorList>
    </citation>
    <scope>NUCLEOTIDE SEQUENCE</scope>
</reference>
<dbReference type="Proteomes" id="UP000663868">
    <property type="component" value="Unassembled WGS sequence"/>
</dbReference>
<name>A0A814QTD5_9BILA</name>
<dbReference type="Proteomes" id="UP000663860">
    <property type="component" value="Unassembled WGS sequence"/>
</dbReference>
<feature type="transmembrane region" description="Helical" evidence="2">
    <location>
        <begin position="470"/>
        <end position="488"/>
    </location>
</feature>
<gene>
    <name evidence="3" type="ORF">IZO911_LOCUS24306</name>
    <name evidence="4" type="ORF">KXQ929_LOCUS28078</name>
</gene>
<sequence length="1765" mass="205316">MSISEKLCYFFNFLKSYLSRLNLFNTESEDEIIIQNERRTTRLYLILMILSMIIFLLYYSIVFNTQTIEIESPSLEEYNRIKEETSLQCLCTNISIKYGLFVKIEPIYHQLCRSNLVSEEWINHLFDLYNQSWNKSIQIDFRRIGVFQFQTLRHLCQIANDTLTKGLQSFRNTDFIQSQLILPETFEAQIDYLTKGFIDETPKSFLRTLNFMQDITAQSLFMTGASITSVRPIAHYQFEKNSTIPYPGINYTFTDNFTCICSSSTATNCMGLTTFDNDIVPGFQTGCYMLSTLMNSTLEAFHNQTFIDKLSNSSRIFKKLNSSISLWKIEMLLEQMFVESWSNQSIYNKYFHSCAPKSCSYKKTQRYSFWNILLILIGLFNGLSIILRILTPLIIKIWPFLRKKICRPISPTTQTTVNSDTPVPATSIKIKIKRLFRSIKRKFVELNLFQSIPRSTDEFILRQQRHQTRLYLILLLLTLIILTFYATFEPNINSVTIKSPSITTYNELYNKSFLTLDCPCRETTLEYHQFLTDIQVKYHEICSSEFLSSRWLELQFIQSPIRPFFSHDIRYQSQIHFQLLFTLCHRAMQTVNDDLQSLKRTKFITQKVIGRLSFETQLNLIIEQFKRTLPQSYRRTVQLMEGNTDISQLIVPLNSLFERVEDIHNKEIFFRLIPSENTKFILIKCFLFAHNECILNTSISKGDFTKSIPGMIQTRSPLRSVLLSTLECFYNDTCLSLIINEIDSRISPTNFSTLNLSLLGENESQYDRIEILVNKLFIQSFNYQISYESYFNQCHPISCQYTYQNRFDIMHIITTITGLLGGLNFILRLLIPSMIKLSYCIWFKIISRRQNTNRTFAQTISNRTGKAELKSIRSIEKTDQNSCCEYIRVLLRRMKKNIIELNVYPIKSSSQDINIVQRHRRLTRIYLTLVFICLLILVIYTMITKEIITITIKSPSILKYSELYNQYPSTFQCSCSNIAIKYNRFIQQIDPEYHSICSSEFFSLDRYDTLWNDSNEAESIRQDNDDDFRSWIKPQLDMISTMCSLSKNILNSSLSLWLQRDFVTAHVISLIEFDTQIKGLFEEFKTTTGNELILLFKLLQTTNFANQLATTRSSNWKFILNSIYDLRSFTYIQLLNQRFYQNTLYALTLPQTYNANNCSCAFQSTCAKFSSFPYPISNELMRQILPNFLTGCLPVDAILQSDFCCFFNETCLYLLQTSIYYIKSFPVKVLTSLHPSNRTVETILSQLFVEEWNENISFALYYEKCAPEFCQYSYPITFNGIYFLTKTLAIFSGLTKILRYVVSFIAFLVIKLLSWRKKKKTKIRPQSDNDIQSTLPDLPVTTIELNDISDQPEQIVSYSRRDWNKKQEIYIDNGIDNNFDNYNQRICSMTLTYQSDPYSIGRDPKSFIIRDFNGDSYLDLAVTNYDDHTFSILFGNKNGTFQTQEVYPTGNGTYPWGIASADFNNDTFLDIAIALSITKQIAFFFGTASNGSFSRVPHIEVACYNMVDNIYMDNKVRLIEVNDLNNDGFIDLLVICKDPEDDTDSFYNLFNQGNGSAYRSALLYRYFPRNTDSVVFGDFNNDGKQNDLSLCSLEKKVEIFYDINSDDAFTKKPNRYSVSIYGILQSIIRGRFNDDEFNDLALIAPESNTLHVLLNSGNKSFLQQIYHIDNYPVSITQINFNNDSIDDLAILTRNQTVSIYLGSKLGIFFQENIISFQLLLNHTGTCFQSVKAADLNQDGKDDLLFIDPDAQTIGVSLNINCNKHF</sequence>
<keyword evidence="2" id="KW-0472">Membrane</keyword>
<keyword evidence="2" id="KW-1133">Transmembrane helix</keyword>
<protein>
    <submittedName>
        <fullName evidence="3">Uncharacterized protein</fullName>
    </submittedName>
</protein>